<reference evidence="1 2" key="1">
    <citation type="submission" date="2015-10" db="EMBL/GenBank/DDBJ databases">
        <title>Genome sequencing of Penicillium freii.</title>
        <authorList>
            <person name="Nguyen H.D."/>
            <person name="Visagie C.M."/>
            <person name="Seifert K.A."/>
        </authorList>
    </citation>
    <scope>NUCLEOTIDE SEQUENCE [LARGE SCALE GENOMIC DNA]</scope>
    <source>
        <strain evidence="1 2">DAOM 242723</strain>
    </source>
</reference>
<dbReference type="EMBL" id="LLXE01000259">
    <property type="protein sequence ID" value="KUM58816.1"/>
    <property type="molecule type" value="Genomic_DNA"/>
</dbReference>
<dbReference type="STRING" id="48697.A0A101MDY9"/>
<gene>
    <name evidence="1" type="ORF">ACN42_g8333</name>
</gene>
<dbReference type="AlphaFoldDB" id="A0A101MDY9"/>
<sequence>MVCHFVVLEAKEETTGTGLGKLLVYMAMARASRKARGQSDSAVWGALTDRQWFYFVRLNNAGQCHFAKEISKKSSYLISKNLSPTSDIPLFCF</sequence>
<proteinExistence type="predicted"/>
<evidence type="ECO:0000313" key="2">
    <source>
        <dbReference type="Proteomes" id="UP000055045"/>
    </source>
</evidence>
<organism evidence="1 2">
    <name type="scientific">Penicillium freii</name>
    <dbReference type="NCBI Taxonomy" id="48697"/>
    <lineage>
        <taxon>Eukaryota</taxon>
        <taxon>Fungi</taxon>
        <taxon>Dikarya</taxon>
        <taxon>Ascomycota</taxon>
        <taxon>Pezizomycotina</taxon>
        <taxon>Eurotiomycetes</taxon>
        <taxon>Eurotiomycetidae</taxon>
        <taxon>Eurotiales</taxon>
        <taxon>Aspergillaceae</taxon>
        <taxon>Penicillium</taxon>
    </lineage>
</organism>
<evidence type="ECO:0000313" key="1">
    <source>
        <dbReference type="EMBL" id="KUM58816.1"/>
    </source>
</evidence>
<dbReference type="Proteomes" id="UP000055045">
    <property type="component" value="Unassembled WGS sequence"/>
</dbReference>
<protein>
    <submittedName>
        <fullName evidence="1">Uncharacterized protein</fullName>
    </submittedName>
</protein>
<comment type="caution">
    <text evidence="1">The sequence shown here is derived from an EMBL/GenBank/DDBJ whole genome shotgun (WGS) entry which is preliminary data.</text>
</comment>
<keyword evidence="2" id="KW-1185">Reference proteome</keyword>
<dbReference type="OrthoDB" id="4369436at2759"/>
<name>A0A101MDY9_PENFR</name>
<accession>A0A101MDY9</accession>